<dbReference type="PANTHER" id="PTHR31286:SF167">
    <property type="entry name" value="OS09G0268800 PROTEIN"/>
    <property type="match status" value="1"/>
</dbReference>
<evidence type="ECO:0008006" key="3">
    <source>
        <dbReference type="Google" id="ProtNLM"/>
    </source>
</evidence>
<sequence length="271" mass="29905">MIWRSLKLDSNLFVFQIFHWRDRERVLENEPWNFDNQVVILSEISWNEQPSDLSLDHAPRWVRVYNVPFNLKKPRFVELLGEKDCTEVDDANLLNPLLFQYGHDLRASPESVLPTQLAEQTWADAEVESVELTVKRPMESADDILAQDSAVANLVGSLLESPMSKIAARVQGFGLSDGGQGQEGLCNSVSTDKELLLRSSTGGLDTIPVSPNIFVSQLVLSQTDTTSLTYATQKSIDGSVDNSGTIAPLSGPFLSGFSFDASSHMSTKVSV</sequence>
<keyword evidence="2" id="KW-1185">Reference proteome</keyword>
<dbReference type="PANTHER" id="PTHR31286">
    <property type="entry name" value="GLYCINE-RICH CELL WALL STRUCTURAL PROTEIN 1.8-LIKE"/>
    <property type="match status" value="1"/>
</dbReference>
<reference evidence="1" key="2">
    <citation type="journal article" date="2023" name="Plants (Basel)">
        <title>Annotation of the Turnera subulata (Passifloraceae) Draft Genome Reveals the S-Locus Evolved after the Divergence of Turneroideae from Passifloroideae in a Stepwise Manner.</title>
        <authorList>
            <person name="Henning P.M."/>
            <person name="Roalson E.H."/>
            <person name="Mir W."/>
            <person name="McCubbin A.G."/>
            <person name="Shore J.S."/>
        </authorList>
    </citation>
    <scope>NUCLEOTIDE SEQUENCE</scope>
    <source>
        <strain evidence="1">F60SS</strain>
    </source>
</reference>
<accession>A0A9Q0F966</accession>
<name>A0A9Q0F966_9ROSI</name>
<dbReference type="AlphaFoldDB" id="A0A9Q0F966"/>
<evidence type="ECO:0000313" key="1">
    <source>
        <dbReference type="EMBL" id="KAJ4827273.1"/>
    </source>
</evidence>
<organism evidence="1 2">
    <name type="scientific">Turnera subulata</name>
    <dbReference type="NCBI Taxonomy" id="218843"/>
    <lineage>
        <taxon>Eukaryota</taxon>
        <taxon>Viridiplantae</taxon>
        <taxon>Streptophyta</taxon>
        <taxon>Embryophyta</taxon>
        <taxon>Tracheophyta</taxon>
        <taxon>Spermatophyta</taxon>
        <taxon>Magnoliopsida</taxon>
        <taxon>eudicotyledons</taxon>
        <taxon>Gunneridae</taxon>
        <taxon>Pentapetalae</taxon>
        <taxon>rosids</taxon>
        <taxon>fabids</taxon>
        <taxon>Malpighiales</taxon>
        <taxon>Passifloraceae</taxon>
        <taxon>Turnera</taxon>
    </lineage>
</organism>
<dbReference type="OrthoDB" id="1743559at2759"/>
<comment type="caution">
    <text evidence="1">The sequence shown here is derived from an EMBL/GenBank/DDBJ whole genome shotgun (WGS) entry which is preliminary data.</text>
</comment>
<protein>
    <recommendedName>
        <fullName evidence="3">DUF4283 domain-containing protein</fullName>
    </recommendedName>
</protein>
<dbReference type="InterPro" id="IPR040256">
    <property type="entry name" value="At4g02000-like"/>
</dbReference>
<gene>
    <name evidence="1" type="ORF">Tsubulata_042174</name>
</gene>
<evidence type="ECO:0000313" key="2">
    <source>
        <dbReference type="Proteomes" id="UP001141552"/>
    </source>
</evidence>
<reference evidence="1" key="1">
    <citation type="submission" date="2022-02" db="EMBL/GenBank/DDBJ databases">
        <authorList>
            <person name="Henning P.M."/>
            <person name="McCubbin A.G."/>
            <person name="Shore J.S."/>
        </authorList>
    </citation>
    <scope>NUCLEOTIDE SEQUENCE</scope>
    <source>
        <strain evidence="1">F60SS</strain>
        <tissue evidence="1">Leaves</tissue>
    </source>
</reference>
<proteinExistence type="predicted"/>
<dbReference type="EMBL" id="JAKUCV010006450">
    <property type="protein sequence ID" value="KAJ4827273.1"/>
    <property type="molecule type" value="Genomic_DNA"/>
</dbReference>
<dbReference type="Proteomes" id="UP001141552">
    <property type="component" value="Unassembled WGS sequence"/>
</dbReference>